<evidence type="ECO:0000256" key="12">
    <source>
        <dbReference type="ARBA" id="ARBA00022989"/>
    </source>
</evidence>
<feature type="domain" description="SWEET-like" evidence="16">
    <location>
        <begin position="540"/>
        <end position="652"/>
    </location>
</feature>
<keyword evidence="5" id="KW-0808">Transferase</keyword>
<sequence length="778" mass="86333">MDPQRDEEAGTGNQQPERQRSSLSSLIIALLMIMLLTSHNSEEFLARHQYQEALQRLTYQLGNYTSWMNGTASDFNITRDEALWPLLVHFLPHNGTLDPLVSSFYPNLTGFLHGDAKFCNITTEALDGTSYPWTPLALQYMEDTLVNGTTNYTEITNKLGTWNWTVPEEVAISLVEKEPVRTHAKHTASLFHGRIEFTDNTTSEELKFELEGIHFIDNGTLFAYAEPQGRSTDIRSLPAIVPEAFQNDTAHLIEPELTTRIDKLKHLIDAGIIEQDVSSTETPKTTCPFQFFAQLDAVDMPEFFMKEYESEIQNPTGLRPLQPPKFSMKGILMSKECGIMYEIGNVTSTRLKAFFRKITTYSGSAAFAYLAILIFLTRQMTRSSTPTGISRVSRWTFLTQTTIDALSFAGHITFAILTEGRPSMSLIAPGFLACITFIYEAQFAMLIHSIQLPEDSVAPPPRPAAPTPTSTTSPPVQNNPTSAGAATILPTTATVTATATNTAPPNTPAQTPATAPPQPTSFWAFVWHQIRTDPQARLWVILFVFLTSIVRIFLSPTLTLLFVGITYSMIWLPQIVRSVRRGRNSGLSKEYIIGTSAARLYLLLYFLTCPKNVLEIKPRDWAYPLAGFVCLQALIVILQEIFGPSFFLPKKFAVVKTYDYHPSMPLPDPEAPEQSLGDCAICMDAIRVDPSLRRRSDDADSGWDVKASGTSASTTKRKSSQSGRSGNVIGAGGILDAVQKGVGSAVNRKYYSLAPCHHLFHTECLERWLAIKVGTSLV</sequence>
<evidence type="ECO:0000256" key="4">
    <source>
        <dbReference type="ARBA" id="ARBA00012483"/>
    </source>
</evidence>
<evidence type="ECO:0000256" key="1">
    <source>
        <dbReference type="ARBA" id="ARBA00000900"/>
    </source>
</evidence>
<dbReference type="EC" id="2.3.2.27" evidence="4"/>
<feature type="compositionally biased region" description="Polar residues" evidence="14">
    <location>
        <begin position="708"/>
        <end position="725"/>
    </location>
</feature>
<keyword evidence="13 15" id="KW-0472">Membrane</keyword>
<reference evidence="17 18" key="1">
    <citation type="submission" date="2024-05" db="EMBL/GenBank/DDBJ databases">
        <title>A draft genome resource for the thread blight pathogen Marasmius tenuissimus strain MS-2.</title>
        <authorList>
            <person name="Yulfo-Soto G.E."/>
            <person name="Baruah I.K."/>
            <person name="Amoako-Attah I."/>
            <person name="Bukari Y."/>
            <person name="Meinhardt L.W."/>
            <person name="Bailey B.A."/>
            <person name="Cohen S.P."/>
        </authorList>
    </citation>
    <scope>NUCLEOTIDE SEQUENCE [LARGE SCALE GENOMIC DNA]</scope>
    <source>
        <strain evidence="17 18">MS-2</strain>
    </source>
</reference>
<feature type="transmembrane region" description="Helical" evidence="15">
    <location>
        <begin position="621"/>
        <end position="642"/>
    </location>
</feature>
<dbReference type="Proteomes" id="UP001437256">
    <property type="component" value="Unassembled WGS sequence"/>
</dbReference>
<feature type="region of interest" description="Disordered" evidence="14">
    <location>
        <begin position="693"/>
        <end position="725"/>
    </location>
</feature>
<proteinExistence type="predicted"/>
<evidence type="ECO:0000256" key="15">
    <source>
        <dbReference type="SAM" id="Phobius"/>
    </source>
</evidence>
<feature type="transmembrane region" description="Helical" evidence="15">
    <location>
        <begin position="21"/>
        <end position="39"/>
    </location>
</feature>
<keyword evidence="18" id="KW-1185">Reference proteome</keyword>
<evidence type="ECO:0000256" key="2">
    <source>
        <dbReference type="ARBA" id="ARBA00004127"/>
    </source>
</evidence>
<evidence type="ECO:0000259" key="16">
    <source>
        <dbReference type="Pfam" id="PF11145"/>
    </source>
</evidence>
<keyword evidence="9" id="KW-0863">Zinc-finger</keyword>
<dbReference type="EMBL" id="JBBXMP010000039">
    <property type="protein sequence ID" value="KAL0066063.1"/>
    <property type="molecule type" value="Genomic_DNA"/>
</dbReference>
<comment type="caution">
    <text evidence="17">The sequence shown here is derived from an EMBL/GenBank/DDBJ whole genome shotgun (WGS) entry which is preliminary data.</text>
</comment>
<evidence type="ECO:0000313" key="18">
    <source>
        <dbReference type="Proteomes" id="UP001437256"/>
    </source>
</evidence>
<keyword evidence="10" id="KW-0833">Ubl conjugation pathway</keyword>
<evidence type="ECO:0000256" key="10">
    <source>
        <dbReference type="ARBA" id="ARBA00022786"/>
    </source>
</evidence>
<evidence type="ECO:0000256" key="6">
    <source>
        <dbReference type="ARBA" id="ARBA00022692"/>
    </source>
</evidence>
<protein>
    <recommendedName>
        <fullName evidence="4">RING-type E3 ubiquitin transferase</fullName>
        <ecNumber evidence="4">2.3.2.27</ecNumber>
    </recommendedName>
</protein>
<evidence type="ECO:0000256" key="9">
    <source>
        <dbReference type="ARBA" id="ARBA00022771"/>
    </source>
</evidence>
<keyword evidence="6 15" id="KW-0812">Transmembrane</keyword>
<keyword evidence="12 15" id="KW-1133">Transmembrane helix</keyword>
<dbReference type="InterPro" id="IPR050731">
    <property type="entry name" value="HRD1_E3_ubiq-ligases"/>
</dbReference>
<accession>A0ABR2ZZ39</accession>
<evidence type="ECO:0000256" key="11">
    <source>
        <dbReference type="ARBA" id="ARBA00022833"/>
    </source>
</evidence>
<dbReference type="Pfam" id="PF11145">
    <property type="entry name" value="DUF2921"/>
    <property type="match status" value="1"/>
</dbReference>
<dbReference type="SUPFAM" id="SSF57850">
    <property type="entry name" value="RING/U-box"/>
    <property type="match status" value="1"/>
</dbReference>
<evidence type="ECO:0000256" key="13">
    <source>
        <dbReference type="ARBA" id="ARBA00023136"/>
    </source>
</evidence>
<dbReference type="PANTHER" id="PTHR22763">
    <property type="entry name" value="RING ZINC FINGER PROTEIN"/>
    <property type="match status" value="1"/>
</dbReference>
<organism evidence="17 18">
    <name type="scientific">Marasmius tenuissimus</name>
    <dbReference type="NCBI Taxonomy" id="585030"/>
    <lineage>
        <taxon>Eukaryota</taxon>
        <taxon>Fungi</taxon>
        <taxon>Dikarya</taxon>
        <taxon>Basidiomycota</taxon>
        <taxon>Agaricomycotina</taxon>
        <taxon>Agaricomycetes</taxon>
        <taxon>Agaricomycetidae</taxon>
        <taxon>Agaricales</taxon>
        <taxon>Marasmiineae</taxon>
        <taxon>Marasmiaceae</taxon>
        <taxon>Marasmius</taxon>
    </lineage>
</organism>
<comment type="pathway">
    <text evidence="3">Protein modification; protein ubiquitination.</text>
</comment>
<evidence type="ECO:0000256" key="3">
    <source>
        <dbReference type="ARBA" id="ARBA00004906"/>
    </source>
</evidence>
<evidence type="ECO:0000256" key="8">
    <source>
        <dbReference type="ARBA" id="ARBA00022729"/>
    </source>
</evidence>
<feature type="transmembrane region" description="Helical" evidence="15">
    <location>
        <begin position="591"/>
        <end position="609"/>
    </location>
</feature>
<feature type="transmembrane region" description="Helical" evidence="15">
    <location>
        <begin position="536"/>
        <end position="554"/>
    </location>
</feature>
<feature type="transmembrane region" description="Helical" evidence="15">
    <location>
        <begin position="358"/>
        <end position="376"/>
    </location>
</feature>
<evidence type="ECO:0000256" key="5">
    <source>
        <dbReference type="ARBA" id="ARBA00022679"/>
    </source>
</evidence>
<feature type="region of interest" description="Disordered" evidence="14">
    <location>
        <begin position="457"/>
        <end position="484"/>
    </location>
</feature>
<evidence type="ECO:0000256" key="14">
    <source>
        <dbReference type="SAM" id="MobiDB-lite"/>
    </source>
</evidence>
<dbReference type="Gene3D" id="3.30.40.10">
    <property type="entry name" value="Zinc/RING finger domain, C3HC4 (zinc finger)"/>
    <property type="match status" value="1"/>
</dbReference>
<name>A0ABR2ZZ39_9AGAR</name>
<evidence type="ECO:0000256" key="7">
    <source>
        <dbReference type="ARBA" id="ARBA00022723"/>
    </source>
</evidence>
<keyword evidence="11" id="KW-0862">Zinc</keyword>
<comment type="catalytic activity">
    <reaction evidence="1">
        <text>S-ubiquitinyl-[E2 ubiquitin-conjugating enzyme]-L-cysteine + [acceptor protein]-L-lysine = [E2 ubiquitin-conjugating enzyme]-L-cysteine + N(6)-ubiquitinyl-[acceptor protein]-L-lysine.</text>
        <dbReference type="EC" id="2.3.2.27"/>
    </reaction>
</comment>
<keyword evidence="7" id="KW-0479">Metal-binding</keyword>
<dbReference type="InterPro" id="IPR013083">
    <property type="entry name" value="Znf_RING/FYVE/PHD"/>
</dbReference>
<gene>
    <name evidence="17" type="ORF">AAF712_006894</name>
</gene>
<comment type="subcellular location">
    <subcellularLocation>
        <location evidence="2">Endomembrane system</location>
        <topology evidence="2">Multi-pass membrane protein</topology>
    </subcellularLocation>
</comment>
<dbReference type="PANTHER" id="PTHR22763:SF162">
    <property type="entry name" value="TRANSMEMBRANE E3 UBIQUITIN-PROTEIN LIGASE 1"/>
    <property type="match status" value="1"/>
</dbReference>
<keyword evidence="8" id="KW-0732">Signal</keyword>
<dbReference type="InterPro" id="IPR021319">
    <property type="entry name" value="DUF2921"/>
</dbReference>
<feature type="region of interest" description="Disordered" evidence="14">
    <location>
        <begin position="1"/>
        <end position="20"/>
    </location>
</feature>
<evidence type="ECO:0000313" key="17">
    <source>
        <dbReference type="EMBL" id="KAL0066063.1"/>
    </source>
</evidence>